<organism evidence="6">
    <name type="scientific">uncultured Thermomicrobiales bacterium</name>
    <dbReference type="NCBI Taxonomy" id="1645740"/>
    <lineage>
        <taxon>Bacteria</taxon>
        <taxon>Pseudomonadati</taxon>
        <taxon>Thermomicrobiota</taxon>
        <taxon>Thermomicrobia</taxon>
        <taxon>Thermomicrobiales</taxon>
        <taxon>environmental samples</taxon>
    </lineage>
</organism>
<dbReference type="InterPro" id="IPR000811">
    <property type="entry name" value="Glyco_trans_35"/>
</dbReference>
<keyword evidence="4" id="KW-0663">Pyridoxal phosphate</keyword>
<dbReference type="GO" id="GO:0008184">
    <property type="term" value="F:glycogen phosphorylase activity"/>
    <property type="evidence" value="ECO:0007669"/>
    <property type="project" value="InterPro"/>
</dbReference>
<gene>
    <name evidence="6" type="ORF">AVDCRST_MAG43-1088</name>
</gene>
<dbReference type="EC" id="2.4.1.1" evidence="6"/>
<comment type="catalytic activity">
    <reaction evidence="1">
        <text>[(1-&gt;4)-alpha-D-glucosyl](n) + phosphate = [(1-&gt;4)-alpha-D-glucosyl](n-1) + alpha-D-glucose 1-phosphate</text>
        <dbReference type="Rhea" id="RHEA:41732"/>
        <dbReference type="Rhea" id="RHEA-COMP:9584"/>
        <dbReference type="Rhea" id="RHEA-COMP:9586"/>
        <dbReference type="ChEBI" id="CHEBI:15444"/>
        <dbReference type="ChEBI" id="CHEBI:43474"/>
        <dbReference type="ChEBI" id="CHEBI:58601"/>
        <dbReference type="EC" id="2.4.1.1"/>
    </reaction>
</comment>
<dbReference type="Pfam" id="PF11897">
    <property type="entry name" value="DUF3417"/>
    <property type="match status" value="1"/>
</dbReference>
<dbReference type="GO" id="GO:0030170">
    <property type="term" value="F:pyridoxal phosphate binding"/>
    <property type="evidence" value="ECO:0007669"/>
    <property type="project" value="InterPro"/>
</dbReference>
<evidence type="ECO:0000313" key="6">
    <source>
        <dbReference type="EMBL" id="CAA9551433.1"/>
    </source>
</evidence>
<reference evidence="6" key="1">
    <citation type="submission" date="2020-02" db="EMBL/GenBank/DDBJ databases">
        <authorList>
            <person name="Meier V. D."/>
        </authorList>
    </citation>
    <scope>NUCLEOTIDE SEQUENCE</scope>
    <source>
        <strain evidence="6">AVDCRST_MAG43</strain>
    </source>
</reference>
<evidence type="ECO:0000256" key="2">
    <source>
        <dbReference type="ARBA" id="ARBA00006047"/>
    </source>
</evidence>
<keyword evidence="6" id="KW-0808">Transferase</keyword>
<dbReference type="InterPro" id="IPR024517">
    <property type="entry name" value="Glycogen_phosphorylase_DUF3417"/>
</dbReference>
<dbReference type="InterPro" id="IPR052182">
    <property type="entry name" value="Glycogen/Maltodextrin_Phosph"/>
</dbReference>
<dbReference type="PANTHER" id="PTHR42655">
    <property type="entry name" value="GLYCOGEN PHOSPHORYLASE"/>
    <property type="match status" value="1"/>
</dbReference>
<evidence type="ECO:0000256" key="4">
    <source>
        <dbReference type="PIRSR" id="PIRSR000460-1"/>
    </source>
</evidence>
<name>A0A6J4UJW2_9BACT</name>
<evidence type="ECO:0000256" key="1">
    <source>
        <dbReference type="ARBA" id="ARBA00001275"/>
    </source>
</evidence>
<feature type="domain" description="DUF3417" evidence="5">
    <location>
        <begin position="27"/>
        <end position="138"/>
    </location>
</feature>
<dbReference type="SUPFAM" id="SSF53756">
    <property type="entry name" value="UDP-Glycosyltransferase/glycogen phosphorylase"/>
    <property type="match status" value="1"/>
</dbReference>
<proteinExistence type="inferred from homology"/>
<keyword evidence="3" id="KW-0021">Allosteric enzyme</keyword>
<dbReference type="GO" id="GO:0005975">
    <property type="term" value="P:carbohydrate metabolic process"/>
    <property type="evidence" value="ECO:0007669"/>
    <property type="project" value="InterPro"/>
</dbReference>
<dbReference type="Gene3D" id="3.40.50.2000">
    <property type="entry name" value="Glycogen Phosphorylase B"/>
    <property type="match status" value="3"/>
</dbReference>
<dbReference type="PANTHER" id="PTHR42655:SF1">
    <property type="entry name" value="GLYCOGEN PHOSPHORYLASE"/>
    <property type="match status" value="1"/>
</dbReference>
<dbReference type="InterPro" id="IPR011834">
    <property type="entry name" value="Agluc_phsphrylas"/>
</dbReference>
<dbReference type="AlphaFoldDB" id="A0A6J4UJW2"/>
<accession>A0A6J4UJW2</accession>
<dbReference type="EMBL" id="CADCWI010000056">
    <property type="protein sequence ID" value="CAA9551433.1"/>
    <property type="molecule type" value="Genomic_DNA"/>
</dbReference>
<dbReference type="NCBIfam" id="TIGR02094">
    <property type="entry name" value="more_P_ylases"/>
    <property type="match status" value="1"/>
</dbReference>
<evidence type="ECO:0000259" key="5">
    <source>
        <dbReference type="Pfam" id="PF11897"/>
    </source>
</evidence>
<feature type="modified residue" description="N6-(pyridoxal phosphate)lysine" evidence="4">
    <location>
        <position position="623"/>
    </location>
</feature>
<keyword evidence="6" id="KW-0328">Glycosyltransferase</keyword>
<comment type="similarity">
    <text evidence="2">Belongs to the glycogen phosphorylase family.</text>
</comment>
<dbReference type="Pfam" id="PF00343">
    <property type="entry name" value="Phosphorylase"/>
    <property type="match status" value="1"/>
</dbReference>
<sequence>MQRAHITADWGDDHSMTPTAAVEKVELPERIARLNDLAYNLWWTWSKPARQLFAELHPVLWQVVEQNPVLFLHRIEWERLERAAENDAFLADYDKVVAAFDAMINQSAGETWLAKNRPDLVGKTLAYFSAEFGLHRALPIYSGGLGVLAGDHTKEASDMGLPLVGISLLYRQGYLRQRIDSSGWQHDVAAKLDPHAEPTTQVFDDAGRPVLIEVDLEDGSGPLRLAVWQVQVGRVPIYLLDSDVEGNPEWTRELSSRLYGGDTEHRLRQEIVLGIGGVRLLRALGIDPAYWHANEGHAALLLLERVREHVASGDDFAKAAERVRASTIFTTHTPVPAGHDIFPPEMMDRYFSNYWPSLGLDRANFLALGTHGAAHQGFNFTALSLRLAGHVNGVSEKHGEVSRDMWADLWPDLPAEKTPIISITNGVHLRTWISPVMRNLYERYLPRNWRERQENPQVWETVLNIPDDEFWTAHLTAKQELIDEMDERARRRYAEGQFDAWQVLSSGPFQNANVMTLGFARRFATYKRATLIFNDMDRLARILNNPDHPVQLVFAGKAHPADEGGKRLIQEVYTKARDPRLGGRVAFAEDYEMGLASLLVAGVDVWLNNPIYPLEASGTSGMKAGANGVPNCSILDGWWIEGWEEGNANGWGIQPSTKEGSDKDVEEANVFYDILEREIVPLYYNRSADGLPHAWIALAKEAIRTIAPAFSSRRMLIDYVDRLYGPAAGAKVTANKAVLAPTGG</sequence>
<evidence type="ECO:0000256" key="3">
    <source>
        <dbReference type="ARBA" id="ARBA00022533"/>
    </source>
</evidence>
<protein>
    <submittedName>
        <fullName evidence="6">Glycogen phosphorylase</fullName>
        <ecNumber evidence="6">2.4.1.1</ecNumber>
    </submittedName>
</protein>
<dbReference type="PIRSF" id="PIRSF000460">
    <property type="entry name" value="Pprylas_GlgP"/>
    <property type="match status" value="1"/>
</dbReference>